<dbReference type="Pfam" id="PF00005">
    <property type="entry name" value="ABC_tran"/>
    <property type="match status" value="1"/>
</dbReference>
<proteinExistence type="inferred from homology"/>
<dbReference type="NCBIfam" id="TIGR01727">
    <property type="entry name" value="oligo_HPY"/>
    <property type="match status" value="1"/>
</dbReference>
<comment type="similarity">
    <text evidence="1">Belongs to the ABC transporter superfamily.</text>
</comment>
<evidence type="ECO:0000256" key="4">
    <source>
        <dbReference type="ARBA" id="ARBA00022840"/>
    </source>
</evidence>
<dbReference type="CDD" id="cd03257">
    <property type="entry name" value="ABC_NikE_OppD_transporters"/>
    <property type="match status" value="1"/>
</dbReference>
<dbReference type="InterPro" id="IPR027417">
    <property type="entry name" value="P-loop_NTPase"/>
</dbReference>
<reference evidence="6" key="1">
    <citation type="submission" date="2018-06" db="EMBL/GenBank/DDBJ databases">
        <authorList>
            <person name="Zhirakovskaya E."/>
        </authorList>
    </citation>
    <scope>NUCLEOTIDE SEQUENCE</scope>
</reference>
<evidence type="ECO:0000256" key="1">
    <source>
        <dbReference type="ARBA" id="ARBA00005417"/>
    </source>
</evidence>
<dbReference type="InterPro" id="IPR013563">
    <property type="entry name" value="Oligopep_ABC_C"/>
</dbReference>
<dbReference type="GO" id="GO:0015833">
    <property type="term" value="P:peptide transport"/>
    <property type="evidence" value="ECO:0007669"/>
    <property type="project" value="InterPro"/>
</dbReference>
<evidence type="ECO:0000313" key="6">
    <source>
        <dbReference type="EMBL" id="VAX15889.1"/>
    </source>
</evidence>
<organism evidence="6">
    <name type="scientific">hydrothermal vent metagenome</name>
    <dbReference type="NCBI Taxonomy" id="652676"/>
    <lineage>
        <taxon>unclassified sequences</taxon>
        <taxon>metagenomes</taxon>
        <taxon>ecological metagenomes</taxon>
    </lineage>
</organism>
<gene>
    <name evidence="6" type="ORF">MNBD_NITROSPINAE03-1873</name>
</gene>
<sequence length="237" mass="26221">APRMRELRKKMQIIFQDPYASLNPRMTIGSIVSEPFHVHNVGLKRDRLDMVAQLLAKVGMGADSLNRYPHEFSGGQRQRVGIARAIALNPRLVICDEPVSSLDVSIQAQVINLLVDLQEEAGMAYLFISHDLSVIEHMCDNVAVMYLGKIVEMAKAGDIYTNPLHPYTEALLSATPSPDPERKVNRIVLKGDVPSAIDPPSGCVFHTRCPLKIDDCSKVIPPLTKRGSDHFSACIVR</sequence>
<dbReference type="GO" id="GO:0005524">
    <property type="term" value="F:ATP binding"/>
    <property type="evidence" value="ECO:0007669"/>
    <property type="project" value="UniProtKB-KW"/>
</dbReference>
<dbReference type="PANTHER" id="PTHR43776:SF7">
    <property type="entry name" value="D,D-DIPEPTIDE TRANSPORT ATP-BINDING PROTEIN DDPF-RELATED"/>
    <property type="match status" value="1"/>
</dbReference>
<evidence type="ECO:0000259" key="5">
    <source>
        <dbReference type="PROSITE" id="PS50893"/>
    </source>
</evidence>
<dbReference type="Pfam" id="PF08352">
    <property type="entry name" value="oligo_HPY"/>
    <property type="match status" value="1"/>
</dbReference>
<evidence type="ECO:0000256" key="2">
    <source>
        <dbReference type="ARBA" id="ARBA00022448"/>
    </source>
</evidence>
<dbReference type="InterPro" id="IPR017871">
    <property type="entry name" value="ABC_transporter-like_CS"/>
</dbReference>
<dbReference type="InterPro" id="IPR003439">
    <property type="entry name" value="ABC_transporter-like_ATP-bd"/>
</dbReference>
<keyword evidence="2" id="KW-0813">Transport</keyword>
<dbReference type="PANTHER" id="PTHR43776">
    <property type="entry name" value="TRANSPORT ATP-BINDING PROTEIN"/>
    <property type="match status" value="1"/>
</dbReference>
<dbReference type="Gene3D" id="3.40.50.300">
    <property type="entry name" value="P-loop containing nucleotide triphosphate hydrolases"/>
    <property type="match status" value="1"/>
</dbReference>
<dbReference type="AlphaFoldDB" id="A0A3B1BCH2"/>
<keyword evidence="3" id="KW-0547">Nucleotide-binding</keyword>
<evidence type="ECO:0000256" key="3">
    <source>
        <dbReference type="ARBA" id="ARBA00022741"/>
    </source>
</evidence>
<protein>
    <submittedName>
        <fullName evidence="6">Oligopeptide transport ATP-binding protein OppF (TC 3.A.1.5.1)</fullName>
    </submittedName>
</protein>
<dbReference type="GO" id="GO:0016887">
    <property type="term" value="F:ATP hydrolysis activity"/>
    <property type="evidence" value="ECO:0007669"/>
    <property type="project" value="InterPro"/>
</dbReference>
<dbReference type="EMBL" id="UOGB01000036">
    <property type="protein sequence ID" value="VAX15889.1"/>
    <property type="molecule type" value="Genomic_DNA"/>
</dbReference>
<feature type="non-terminal residue" evidence="6">
    <location>
        <position position="1"/>
    </location>
</feature>
<dbReference type="InterPro" id="IPR050319">
    <property type="entry name" value="ABC_transp_ATP-bind"/>
</dbReference>
<dbReference type="SUPFAM" id="SSF52540">
    <property type="entry name" value="P-loop containing nucleoside triphosphate hydrolases"/>
    <property type="match status" value="1"/>
</dbReference>
<dbReference type="PROSITE" id="PS00211">
    <property type="entry name" value="ABC_TRANSPORTER_1"/>
    <property type="match status" value="1"/>
</dbReference>
<feature type="domain" description="ABC transporter" evidence="5">
    <location>
        <begin position="2"/>
        <end position="172"/>
    </location>
</feature>
<accession>A0A3B1BCH2</accession>
<name>A0A3B1BCH2_9ZZZZ</name>
<keyword evidence="4 6" id="KW-0067">ATP-binding</keyword>
<dbReference type="PROSITE" id="PS50893">
    <property type="entry name" value="ABC_TRANSPORTER_2"/>
    <property type="match status" value="1"/>
</dbReference>